<dbReference type="EC" id="2.1.-.-" evidence="3"/>
<dbReference type="Pfam" id="PF13649">
    <property type="entry name" value="Methyltransf_25"/>
    <property type="match status" value="1"/>
</dbReference>
<dbReference type="GO" id="GO:0032259">
    <property type="term" value="P:methylation"/>
    <property type="evidence" value="ECO:0007669"/>
    <property type="project" value="UniProtKB-KW"/>
</dbReference>
<dbReference type="InterPro" id="IPR041698">
    <property type="entry name" value="Methyltransf_25"/>
</dbReference>
<keyword evidence="3" id="KW-0489">Methyltransferase</keyword>
<gene>
    <name evidence="3" type="ORF">QVZ43_02175</name>
</gene>
<evidence type="ECO:0000259" key="2">
    <source>
        <dbReference type="Pfam" id="PF13649"/>
    </source>
</evidence>
<comment type="caution">
    <text evidence="3">The sequence shown here is derived from an EMBL/GenBank/DDBJ whole genome shotgun (WGS) entry which is preliminary data.</text>
</comment>
<keyword evidence="4" id="KW-1185">Reference proteome</keyword>
<evidence type="ECO:0000256" key="1">
    <source>
        <dbReference type="ARBA" id="ARBA00022679"/>
    </source>
</evidence>
<protein>
    <submittedName>
        <fullName evidence="3">Class I SAM-dependent methyltransferase</fullName>
        <ecNumber evidence="3">2.1.-.-</ecNumber>
    </submittedName>
</protein>
<organism evidence="3 4">
    <name type="scientific">Marinobacter suaedae</name>
    <dbReference type="NCBI Taxonomy" id="3057675"/>
    <lineage>
        <taxon>Bacteria</taxon>
        <taxon>Pseudomonadati</taxon>
        <taxon>Pseudomonadota</taxon>
        <taxon>Gammaproteobacteria</taxon>
        <taxon>Pseudomonadales</taxon>
        <taxon>Marinobacteraceae</taxon>
        <taxon>Marinobacter</taxon>
    </lineage>
</organism>
<dbReference type="GO" id="GO:0008168">
    <property type="term" value="F:methyltransferase activity"/>
    <property type="evidence" value="ECO:0007669"/>
    <property type="project" value="UniProtKB-KW"/>
</dbReference>
<dbReference type="Proteomes" id="UP001168640">
    <property type="component" value="Unassembled WGS sequence"/>
</dbReference>
<evidence type="ECO:0000313" key="4">
    <source>
        <dbReference type="Proteomes" id="UP001168640"/>
    </source>
</evidence>
<accession>A0ABT8VX14</accession>
<reference evidence="3" key="1">
    <citation type="submission" date="2023-07" db="EMBL/GenBank/DDBJ databases">
        <title>Marinobacter sp. chi1 genome sequencing and assembly.</title>
        <authorList>
            <person name="Park S."/>
        </authorList>
    </citation>
    <scope>NUCLEOTIDE SEQUENCE</scope>
    <source>
        <strain evidence="3">Chi1</strain>
    </source>
</reference>
<dbReference type="Gene3D" id="3.40.50.150">
    <property type="entry name" value="Vaccinia Virus protein VP39"/>
    <property type="match status" value="1"/>
</dbReference>
<dbReference type="RefSeq" id="WP_302908692.1">
    <property type="nucleotide sequence ID" value="NZ_JAUMIS010000001.1"/>
</dbReference>
<evidence type="ECO:0000313" key="3">
    <source>
        <dbReference type="EMBL" id="MDO3720509.1"/>
    </source>
</evidence>
<dbReference type="CDD" id="cd02440">
    <property type="entry name" value="AdoMet_MTases"/>
    <property type="match status" value="1"/>
</dbReference>
<dbReference type="InterPro" id="IPR029063">
    <property type="entry name" value="SAM-dependent_MTases_sf"/>
</dbReference>
<keyword evidence="1 3" id="KW-0808">Transferase</keyword>
<feature type="domain" description="Methyltransferase" evidence="2">
    <location>
        <begin position="43"/>
        <end position="148"/>
    </location>
</feature>
<proteinExistence type="predicted"/>
<dbReference type="EMBL" id="JAUMIS010000001">
    <property type="protein sequence ID" value="MDO3720509.1"/>
    <property type="molecule type" value="Genomic_DNA"/>
</dbReference>
<name>A0ABT8VX14_9GAMM</name>
<dbReference type="SUPFAM" id="SSF53335">
    <property type="entry name" value="S-adenosyl-L-methionine-dependent methyltransferases"/>
    <property type="match status" value="1"/>
</dbReference>
<sequence length="214" mass="24758">MNPVDLYSSRVATYTRFVNVVRYPQGIRAYFLRASWLRSGLHVLDAGCGTGFATLALRDALLKRRMVPGSFHAFDLTPAMIDRFRATLHKRAITDVELTQADVLESEALPAEWTNYDLIISASMFEYLPPHRVSEGFQRLRSRLNEGGRFVLFITRRNWLTRPLIGQWWQANLYSKKELKEALYKAGFTSLTVSRFPIQYRWLSLWGFVIEATT</sequence>
<dbReference type="PANTHER" id="PTHR43861">
    <property type="entry name" value="TRANS-ACONITATE 2-METHYLTRANSFERASE-RELATED"/>
    <property type="match status" value="1"/>
</dbReference>